<geneLocation type="plasmid" evidence="5">
    <name>co2235_mp</name>
</geneLocation>
<evidence type="ECO:0000313" key="6">
    <source>
        <dbReference type="Proteomes" id="UP000325743"/>
    </source>
</evidence>
<dbReference type="EMBL" id="CP032518">
    <property type="protein sequence ID" value="QEZ44993.1"/>
    <property type="molecule type" value="Genomic_DNA"/>
</dbReference>
<accession>A0A375GSK9</accession>
<evidence type="ECO:0000313" key="3">
    <source>
        <dbReference type="EMBL" id="QRQ92274.1"/>
    </source>
</evidence>
<dbReference type="Proteomes" id="UP000623307">
    <property type="component" value="Chromosome 1"/>
</dbReference>
<organism evidence="2 6">
    <name type="scientific">Cupriavidus oxalaticus</name>
    <dbReference type="NCBI Taxonomy" id="96344"/>
    <lineage>
        <taxon>Bacteria</taxon>
        <taxon>Pseudomonadati</taxon>
        <taxon>Pseudomonadota</taxon>
        <taxon>Betaproteobacteria</taxon>
        <taxon>Burkholderiales</taxon>
        <taxon>Burkholderiaceae</taxon>
        <taxon>Cupriavidus</taxon>
    </lineage>
</organism>
<keyword evidence="7" id="KW-1185">Reference proteome</keyword>
<dbReference type="EMBL" id="CP069811">
    <property type="protein sequence ID" value="QRQ92274.1"/>
    <property type="molecule type" value="Genomic_DNA"/>
</dbReference>
<dbReference type="AlphaFoldDB" id="A0A375GSK9"/>
<evidence type="ECO:0000313" key="4">
    <source>
        <dbReference type="EMBL" id="SPC25006.1"/>
    </source>
</evidence>
<dbReference type="GeneID" id="303488871"/>
<dbReference type="EMBL" id="OGUS01000144">
    <property type="protein sequence ID" value="SPC25006.1"/>
    <property type="molecule type" value="Genomic_DNA"/>
</dbReference>
<dbReference type="OrthoDB" id="9111928at2"/>
<sequence length="94" mass="10837">MEKPVVSPQRFVELMNERLSKHPLYQEGMRVYALPQHTDHPRSLVCVGPRGTECVCATIENIVRGECEVFPDIDQDWHRPRDHGHGSPHEARAR</sequence>
<reference evidence="2 6" key="2">
    <citation type="submission" date="2018-09" db="EMBL/GenBank/DDBJ databases">
        <title>Complete genome sequence of Cupriavidus oxalaticus T2, a bacterium capable of phenol tolerance and degradation.</title>
        <authorList>
            <person name="Yan J."/>
        </authorList>
    </citation>
    <scope>NUCLEOTIDE SEQUENCE [LARGE SCALE GENOMIC DNA]</scope>
    <source>
        <strain evidence="2 6">T2</strain>
    </source>
</reference>
<evidence type="ECO:0000313" key="2">
    <source>
        <dbReference type="EMBL" id="QEZ44993.1"/>
    </source>
</evidence>
<name>A0A375GSK9_9BURK</name>
<evidence type="ECO:0000313" key="7">
    <source>
        <dbReference type="Proteomes" id="UP000623307"/>
    </source>
</evidence>
<gene>
    <name evidence="4" type="ORF">CO2235_MP90096</name>
    <name evidence="2" type="ORF">D2917_12620</name>
    <name evidence="3" type="ORF">JTE92_05035</name>
</gene>
<feature type="compositionally biased region" description="Basic and acidic residues" evidence="1">
    <location>
        <begin position="75"/>
        <end position="94"/>
    </location>
</feature>
<evidence type="ECO:0000313" key="5">
    <source>
        <dbReference type="Proteomes" id="UP000256862"/>
    </source>
</evidence>
<proteinExistence type="predicted"/>
<protein>
    <submittedName>
        <fullName evidence="2">Uncharacterized protein</fullName>
    </submittedName>
</protein>
<feature type="region of interest" description="Disordered" evidence="1">
    <location>
        <begin position="74"/>
        <end position="94"/>
    </location>
</feature>
<reference evidence="4 5" key="1">
    <citation type="submission" date="2018-01" db="EMBL/GenBank/DDBJ databases">
        <authorList>
            <person name="Clerissi C."/>
        </authorList>
    </citation>
    <scope>NUCLEOTIDE SEQUENCE [LARGE SCALE GENOMIC DNA]</scope>
    <source>
        <strain evidence="4">Cupriavidus oxalaticus LMG 2235</strain>
        <plasmid evidence="5">co2235_mp</plasmid>
    </source>
</reference>
<dbReference type="Proteomes" id="UP000256862">
    <property type="component" value="Plasmid CO2235_mp"/>
</dbReference>
<dbReference type="Proteomes" id="UP000325743">
    <property type="component" value="Chromosome 1"/>
</dbReference>
<dbReference type="RefSeq" id="WP_063240319.1">
    <property type="nucleotide sequence ID" value="NZ_CP032518.1"/>
</dbReference>
<evidence type="ECO:0000256" key="1">
    <source>
        <dbReference type="SAM" id="MobiDB-lite"/>
    </source>
</evidence>
<reference evidence="3 7" key="3">
    <citation type="submission" date="2021-02" db="EMBL/GenBank/DDBJ databases">
        <title>Complete Genome Sequence of Cupriavidus oxalaticus Strain Ox1, a Soil Oxalate-Degrading Species.</title>
        <authorList>
            <person name="Palmieri F."/>
            <person name="Udriet P."/>
            <person name="Deuasquier M."/>
            <person name="Beaudoing E."/>
            <person name="Johnson S.L."/>
            <person name="Davenport K.W."/>
            <person name="Chain P.S."/>
            <person name="Bindschedler S."/>
            <person name="Junier P."/>
        </authorList>
    </citation>
    <scope>NUCLEOTIDE SEQUENCE [LARGE SCALE GENOMIC DNA]</scope>
    <source>
        <strain evidence="3 7">Ox1</strain>
    </source>
</reference>